<gene>
    <name evidence="4" type="ORF">PHAECO_LOCUS5316</name>
</gene>
<protein>
    <recommendedName>
        <fullName evidence="6">General transcription factor 3C polypeptide 3</fullName>
    </recommendedName>
</protein>
<reference evidence="4" key="2">
    <citation type="submission" date="2022-10" db="EMBL/GenBank/DDBJ databases">
        <authorList>
            <consortium name="ENA_rothamsted_submissions"/>
            <consortium name="culmorum"/>
            <person name="King R."/>
        </authorList>
    </citation>
    <scope>NUCLEOTIDE SEQUENCE</scope>
</reference>
<evidence type="ECO:0000256" key="1">
    <source>
        <dbReference type="PROSITE-ProRule" id="PRU00339"/>
    </source>
</evidence>
<feature type="compositionally biased region" description="Acidic residues" evidence="2">
    <location>
        <begin position="44"/>
        <end position="61"/>
    </location>
</feature>
<dbReference type="PANTHER" id="PTHR23082:SF0">
    <property type="entry name" value="GENERAL TRANSCRIPTION FACTOR 3C POLYPEPTIDE 3"/>
    <property type="match status" value="1"/>
</dbReference>
<accession>A0A9P0DHA2</accession>
<dbReference type="SUPFAM" id="SSF48452">
    <property type="entry name" value="TPR-like"/>
    <property type="match status" value="3"/>
</dbReference>
<evidence type="ECO:0000313" key="4">
    <source>
        <dbReference type="EMBL" id="CAH1154636.1"/>
    </source>
</evidence>
<dbReference type="GO" id="GO:0006383">
    <property type="term" value="P:transcription by RNA polymerase III"/>
    <property type="evidence" value="ECO:0007669"/>
    <property type="project" value="InterPro"/>
</dbReference>
<feature type="repeat" description="TPR" evidence="1">
    <location>
        <begin position="144"/>
        <end position="177"/>
    </location>
</feature>
<dbReference type="InterPro" id="IPR019734">
    <property type="entry name" value="TPR_rpt"/>
</dbReference>
<keyword evidence="3" id="KW-0812">Transmembrane</keyword>
<dbReference type="InterPro" id="IPR039340">
    <property type="entry name" value="Tfc4/TFIIIC-102/Sfc4"/>
</dbReference>
<dbReference type="PANTHER" id="PTHR23082">
    <property type="entry name" value="TRANSCRIPTION INITIATION FACTOR IIIC TFIIIC , POLYPEPTIDE 3-RELATED"/>
    <property type="match status" value="1"/>
</dbReference>
<evidence type="ECO:0008006" key="6">
    <source>
        <dbReference type="Google" id="ProtNLM"/>
    </source>
</evidence>
<evidence type="ECO:0000313" key="5">
    <source>
        <dbReference type="Proteomes" id="UP001153737"/>
    </source>
</evidence>
<keyword evidence="3" id="KW-1133">Transmembrane helix</keyword>
<dbReference type="SMART" id="SM00028">
    <property type="entry name" value="TPR"/>
    <property type="match status" value="5"/>
</dbReference>
<feature type="region of interest" description="Disordered" evidence="2">
    <location>
        <begin position="17"/>
        <end position="68"/>
    </location>
</feature>
<dbReference type="InterPro" id="IPR011990">
    <property type="entry name" value="TPR-like_helical_dom_sf"/>
</dbReference>
<feature type="compositionally biased region" description="Basic and acidic residues" evidence="2">
    <location>
        <begin position="33"/>
        <end position="43"/>
    </location>
</feature>
<organism evidence="4 5">
    <name type="scientific">Phaedon cochleariae</name>
    <name type="common">Mustard beetle</name>
    <dbReference type="NCBI Taxonomy" id="80249"/>
    <lineage>
        <taxon>Eukaryota</taxon>
        <taxon>Metazoa</taxon>
        <taxon>Ecdysozoa</taxon>
        <taxon>Arthropoda</taxon>
        <taxon>Hexapoda</taxon>
        <taxon>Insecta</taxon>
        <taxon>Pterygota</taxon>
        <taxon>Neoptera</taxon>
        <taxon>Endopterygota</taxon>
        <taxon>Coleoptera</taxon>
        <taxon>Polyphaga</taxon>
        <taxon>Cucujiformia</taxon>
        <taxon>Chrysomeloidea</taxon>
        <taxon>Chrysomelidae</taxon>
        <taxon>Chrysomelinae</taxon>
        <taxon>Chrysomelini</taxon>
        <taxon>Phaedon</taxon>
    </lineage>
</organism>
<evidence type="ECO:0000256" key="2">
    <source>
        <dbReference type="SAM" id="MobiDB-lite"/>
    </source>
</evidence>
<dbReference type="AlphaFoldDB" id="A0A9P0DHA2"/>
<evidence type="ECO:0000256" key="3">
    <source>
        <dbReference type="SAM" id="Phobius"/>
    </source>
</evidence>
<keyword evidence="1" id="KW-0802">TPR repeat</keyword>
<sequence length="790" mass="92244">MDYNIENMPIHIEGMELGMESSPAPGPSSVNTDESRTQIKQEVSEDELSDDDDHDDSEENEKEGIIRKDLTKLSPHLKGLMGEANLRYARGDLETAKKMCFEVIRQAPDAYESYLTLAQMYESTNSRKHKAYLMLASHLAPGNEAIACSLAELFTQDGDVDEAIKCYSRILLKKPRNLEIHMKRMQLLEQKGRTKTLLKAKQTMLKRISRNNHQQMVQLAMEIAAEYFELKNYAKAVEALQIPLRRIPKKITRDVINMMLELLLISERLVECLDIFTQYCGFTFDLTLNENNAIYLNTYTLPENVEIDLKMKFVSCLVRLRAEHLFPDLINSVLVLDNVETIGDLYLDVVDSLIQSNYPKEALKLLVPLVKSQNFSLAGVWLKYAEVLTTCEMLEQATEAYFTVMALAPSHVEILYPLAMLLLKQNKKSEALEVLSQELIGNRLDVAVLVEKMKLLKTIEDWDAYFQSAELLLSRHCIIVKYPEELHINLTRDTYKEKAVRLKKMRHLRNQDTEIETNFETIREPSLEEEYEVYKDILQTAMDRREFGVLQKFTFMGLCSKRFGKYFNEIYQMAFFSCLLNWDIFYGYTIIRDLIVRNTNNNLYWNWFGIMTSTADDLRHIRFMDRSSYHHPEITVNRRLITANHNAAMGNFIPSINFFLKEFKRTNSAYSAFMLSVVILSYYFQRSTRCKKKVLAETITYLFLNYTKLRTRFADQECFYNLGRMYHQLGVSYLAEYYYKKVFAVQNSYLDMYPEILCLKREAAYNLHCIYKKNGNFTAARNILFEHIII</sequence>
<proteinExistence type="predicted"/>
<reference evidence="4" key="1">
    <citation type="submission" date="2022-01" db="EMBL/GenBank/DDBJ databases">
        <authorList>
            <person name="King R."/>
        </authorList>
    </citation>
    <scope>NUCLEOTIDE SEQUENCE</scope>
</reference>
<keyword evidence="3" id="KW-0472">Membrane</keyword>
<dbReference type="Proteomes" id="UP001153737">
    <property type="component" value="Chromosome 16"/>
</dbReference>
<dbReference type="PROSITE" id="PS50005">
    <property type="entry name" value="TPR"/>
    <property type="match status" value="1"/>
</dbReference>
<dbReference type="Gene3D" id="1.25.40.10">
    <property type="entry name" value="Tetratricopeptide repeat domain"/>
    <property type="match status" value="2"/>
</dbReference>
<name>A0A9P0DHA2_PHACE</name>
<feature type="transmembrane region" description="Helical" evidence="3">
    <location>
        <begin position="668"/>
        <end position="684"/>
    </location>
</feature>
<dbReference type="OrthoDB" id="151490at2759"/>
<keyword evidence="5" id="KW-1185">Reference proteome</keyword>
<dbReference type="GO" id="GO:0000127">
    <property type="term" value="C:transcription factor TFIIIC complex"/>
    <property type="evidence" value="ECO:0007669"/>
    <property type="project" value="TreeGrafter"/>
</dbReference>
<dbReference type="EMBL" id="OU896722">
    <property type="protein sequence ID" value="CAH1154636.1"/>
    <property type="molecule type" value="Genomic_DNA"/>
</dbReference>